<comment type="caution">
    <text evidence="1">The sequence shown here is derived from an EMBL/GenBank/DDBJ whole genome shotgun (WGS) entry which is preliminary data.</text>
</comment>
<protein>
    <submittedName>
        <fullName evidence="1">Uncharacterized protein</fullName>
    </submittedName>
</protein>
<evidence type="ECO:0000313" key="2">
    <source>
        <dbReference type="Proteomes" id="UP001055072"/>
    </source>
</evidence>
<accession>A0ACB8UKD4</accession>
<name>A0ACB8UKD4_9APHY</name>
<reference evidence="1" key="1">
    <citation type="journal article" date="2021" name="Environ. Microbiol.">
        <title>Gene family expansions and transcriptome signatures uncover fungal adaptations to wood decay.</title>
        <authorList>
            <person name="Hage H."/>
            <person name="Miyauchi S."/>
            <person name="Viragh M."/>
            <person name="Drula E."/>
            <person name="Min B."/>
            <person name="Chaduli D."/>
            <person name="Navarro D."/>
            <person name="Favel A."/>
            <person name="Norest M."/>
            <person name="Lesage-Meessen L."/>
            <person name="Balint B."/>
            <person name="Merenyi Z."/>
            <person name="de Eugenio L."/>
            <person name="Morin E."/>
            <person name="Martinez A.T."/>
            <person name="Baldrian P."/>
            <person name="Stursova M."/>
            <person name="Martinez M.J."/>
            <person name="Novotny C."/>
            <person name="Magnuson J.K."/>
            <person name="Spatafora J.W."/>
            <person name="Maurice S."/>
            <person name="Pangilinan J."/>
            <person name="Andreopoulos W."/>
            <person name="LaButti K."/>
            <person name="Hundley H."/>
            <person name="Na H."/>
            <person name="Kuo A."/>
            <person name="Barry K."/>
            <person name="Lipzen A."/>
            <person name="Henrissat B."/>
            <person name="Riley R."/>
            <person name="Ahrendt S."/>
            <person name="Nagy L.G."/>
            <person name="Grigoriev I.V."/>
            <person name="Martin F."/>
            <person name="Rosso M.N."/>
        </authorList>
    </citation>
    <scope>NUCLEOTIDE SEQUENCE</scope>
    <source>
        <strain evidence="1">CBS 384.51</strain>
    </source>
</reference>
<sequence length="138" mass="14592">MASSSSQSTLEPPSYVLISHCLTSPSVAGPSTTLSHATIEYHYADDSPHDLLPRTPGEHVLVLDYDPAQVPLPTAQSLSPDLAVQGVKVADAPGAGVTPDEGPRNNKIYVIETSVIPAQTYVSEFMASVVTHLSPVRM</sequence>
<dbReference type="Proteomes" id="UP001055072">
    <property type="component" value="Unassembled WGS sequence"/>
</dbReference>
<proteinExistence type="predicted"/>
<gene>
    <name evidence="1" type="ORF">BDY19DRAFT_36437</name>
</gene>
<organism evidence="1 2">
    <name type="scientific">Irpex rosettiformis</name>
    <dbReference type="NCBI Taxonomy" id="378272"/>
    <lineage>
        <taxon>Eukaryota</taxon>
        <taxon>Fungi</taxon>
        <taxon>Dikarya</taxon>
        <taxon>Basidiomycota</taxon>
        <taxon>Agaricomycotina</taxon>
        <taxon>Agaricomycetes</taxon>
        <taxon>Polyporales</taxon>
        <taxon>Irpicaceae</taxon>
        <taxon>Irpex</taxon>
    </lineage>
</organism>
<evidence type="ECO:0000313" key="1">
    <source>
        <dbReference type="EMBL" id="KAI0094688.1"/>
    </source>
</evidence>
<dbReference type="EMBL" id="MU274900">
    <property type="protein sequence ID" value="KAI0094688.1"/>
    <property type="molecule type" value="Genomic_DNA"/>
</dbReference>
<keyword evidence="2" id="KW-1185">Reference proteome</keyword>